<keyword evidence="2" id="KW-0808">Transferase</keyword>
<evidence type="ECO:0000256" key="3">
    <source>
        <dbReference type="ARBA" id="ARBA00022691"/>
    </source>
</evidence>
<name>A0A376B9S0_9ASCO</name>
<evidence type="ECO:0000313" key="5">
    <source>
        <dbReference type="Proteomes" id="UP000262825"/>
    </source>
</evidence>
<keyword evidence="5" id="KW-1185">Reference proteome</keyword>
<reference evidence="5" key="1">
    <citation type="submission" date="2018-06" db="EMBL/GenBank/DDBJ databases">
        <authorList>
            <person name="Guldener U."/>
        </authorList>
    </citation>
    <scope>NUCLEOTIDE SEQUENCE [LARGE SCALE GENOMIC DNA]</scope>
    <source>
        <strain evidence="5">UTAD17</strain>
    </source>
</reference>
<protein>
    <recommendedName>
        <fullName evidence="6">SET domain-containing protein</fullName>
    </recommendedName>
</protein>
<evidence type="ECO:0000256" key="2">
    <source>
        <dbReference type="ARBA" id="ARBA00022679"/>
    </source>
</evidence>
<sequence length="546" mass="64002">MDFVNWIKYTNNNIILNPNLVIKDTGYGGLGVFYQNNNSCTTTSINTHTNNNANIELMRIPKKFTFSLDTLKPYVNELPFIKGALMQLNIDAEFNFVNKYLSETTLLVYYMCLFFSMSKLGHQDLPQFLIRYIKQVLLKTNICKPIMYEDEEDLEDYWNLSYSAQKRLSKEYGFVTQLYTFLTESLNLSIELDECKQIYAAVTSRVLEIPEEVNRNNDDFTINTTLVPMLDFVNHDNDQKNAYFDVDRNTNDVLLLLENKNQQESVFEIFISYDPVEELAKFDFTYGFIPKNLHHEQIFKLELSPSLVPKEHRILYKWFKIPLYVNLKVLPYSTSPIPIVEIEDSDQLVLLSLPYVNDLIYDTELEEKLIKDLNTLKHPNPRVYALTVIDIMEAGNTDENEEDALLNYIDFPQLRYSYEDSTGRNNKLEKQDVLNLVNVCAEIKKKFINDFLLKYCKKRLEYLENEVDTKNIAIANLEMDILKSLTMNNSTAKMDYIQDYYCSSSSTNSENEDYTVETYGKSQHDKLEDWVKEHNDSWIWKNIPPV</sequence>
<dbReference type="VEuPathDB" id="FungiDB:SCODWIG_03168"/>
<dbReference type="SUPFAM" id="SSF82199">
    <property type="entry name" value="SET domain"/>
    <property type="match status" value="1"/>
</dbReference>
<dbReference type="Gene3D" id="3.90.1410.10">
    <property type="entry name" value="set domain protein methyltransferase, domain 1"/>
    <property type="match status" value="1"/>
</dbReference>
<dbReference type="PANTHER" id="PTHR13271:SF47">
    <property type="entry name" value="ACTIN-HISTIDINE N-METHYLTRANSFERASE"/>
    <property type="match status" value="1"/>
</dbReference>
<dbReference type="EMBL" id="UFAJ01000689">
    <property type="protein sequence ID" value="SSD61407.1"/>
    <property type="molecule type" value="Genomic_DNA"/>
</dbReference>
<organism evidence="4 5">
    <name type="scientific">Saccharomycodes ludwigii</name>
    <dbReference type="NCBI Taxonomy" id="36035"/>
    <lineage>
        <taxon>Eukaryota</taxon>
        <taxon>Fungi</taxon>
        <taxon>Dikarya</taxon>
        <taxon>Ascomycota</taxon>
        <taxon>Saccharomycotina</taxon>
        <taxon>Saccharomycetes</taxon>
        <taxon>Saccharomycodales</taxon>
        <taxon>Saccharomycodaceae</taxon>
        <taxon>Saccharomycodes</taxon>
    </lineage>
</organism>
<evidence type="ECO:0008006" key="6">
    <source>
        <dbReference type="Google" id="ProtNLM"/>
    </source>
</evidence>
<proteinExistence type="predicted"/>
<dbReference type="AlphaFoldDB" id="A0A376B9S0"/>
<dbReference type="OrthoDB" id="441812at2759"/>
<keyword evidence="1" id="KW-0489">Methyltransferase</keyword>
<keyword evidence="3" id="KW-0949">S-adenosyl-L-methionine</keyword>
<dbReference type="InterPro" id="IPR046341">
    <property type="entry name" value="SET_dom_sf"/>
</dbReference>
<dbReference type="GO" id="GO:0016279">
    <property type="term" value="F:protein-lysine N-methyltransferase activity"/>
    <property type="evidence" value="ECO:0007669"/>
    <property type="project" value="TreeGrafter"/>
</dbReference>
<dbReference type="CDD" id="cd10527">
    <property type="entry name" value="SET_LSMT"/>
    <property type="match status" value="1"/>
</dbReference>
<gene>
    <name evidence="4" type="ORF">SCODWIG_03168</name>
</gene>
<dbReference type="PANTHER" id="PTHR13271">
    <property type="entry name" value="UNCHARACTERIZED PUTATIVE METHYLTRANSFERASE"/>
    <property type="match status" value="1"/>
</dbReference>
<dbReference type="Proteomes" id="UP000262825">
    <property type="component" value="Unassembled WGS sequence"/>
</dbReference>
<dbReference type="GO" id="GO:0032259">
    <property type="term" value="P:methylation"/>
    <property type="evidence" value="ECO:0007669"/>
    <property type="project" value="UniProtKB-KW"/>
</dbReference>
<accession>A0A376B9S0</accession>
<dbReference type="InterPro" id="IPR050600">
    <property type="entry name" value="SETD3_SETD6_MTase"/>
</dbReference>
<evidence type="ECO:0000313" key="4">
    <source>
        <dbReference type="EMBL" id="SSD61407.1"/>
    </source>
</evidence>
<evidence type="ECO:0000256" key="1">
    <source>
        <dbReference type="ARBA" id="ARBA00022603"/>
    </source>
</evidence>